<proteinExistence type="predicted"/>
<sequence length="126" mass="14689">MEAFADCIGNIELHDLGFSGYQFMWEKNKQGGGFIEERLDCFLASIRWGDRFKEARMRHMDKRRSEHRPIIGKTCGDEDEEPKWGWNFRFDPFWTNHAECAGVIKEAWNEESGVDVVSKINTVGQN</sequence>
<dbReference type="PANTHER" id="PTHR33710:SF71">
    <property type="entry name" value="ENDONUCLEASE_EXONUCLEASE_PHOSPHATASE DOMAIN-CONTAINING PROTEIN"/>
    <property type="match status" value="1"/>
</dbReference>
<reference evidence="1 2" key="1">
    <citation type="submission" date="2024-04" db="EMBL/GenBank/DDBJ databases">
        <authorList>
            <person name="Fracassetti M."/>
        </authorList>
    </citation>
    <scope>NUCLEOTIDE SEQUENCE [LARGE SCALE GENOMIC DNA]</scope>
</reference>
<keyword evidence="2" id="KW-1185">Reference proteome</keyword>
<dbReference type="PANTHER" id="PTHR33710">
    <property type="entry name" value="BNAC02G09200D PROTEIN"/>
    <property type="match status" value="1"/>
</dbReference>
<evidence type="ECO:0000313" key="1">
    <source>
        <dbReference type="EMBL" id="CAL1361544.1"/>
    </source>
</evidence>
<organism evidence="1 2">
    <name type="scientific">Linum trigynum</name>
    <dbReference type="NCBI Taxonomy" id="586398"/>
    <lineage>
        <taxon>Eukaryota</taxon>
        <taxon>Viridiplantae</taxon>
        <taxon>Streptophyta</taxon>
        <taxon>Embryophyta</taxon>
        <taxon>Tracheophyta</taxon>
        <taxon>Spermatophyta</taxon>
        <taxon>Magnoliopsida</taxon>
        <taxon>eudicotyledons</taxon>
        <taxon>Gunneridae</taxon>
        <taxon>Pentapetalae</taxon>
        <taxon>rosids</taxon>
        <taxon>fabids</taxon>
        <taxon>Malpighiales</taxon>
        <taxon>Linaceae</taxon>
        <taxon>Linum</taxon>
    </lineage>
</organism>
<evidence type="ECO:0000313" key="2">
    <source>
        <dbReference type="Proteomes" id="UP001497516"/>
    </source>
</evidence>
<name>A0AAV2CZM0_9ROSI</name>
<protein>
    <submittedName>
        <fullName evidence="1">Uncharacterized protein</fullName>
    </submittedName>
</protein>
<dbReference type="AlphaFoldDB" id="A0AAV2CZM0"/>
<dbReference type="Proteomes" id="UP001497516">
    <property type="component" value="Chromosome 10"/>
</dbReference>
<dbReference type="EMBL" id="OZ034814">
    <property type="protein sequence ID" value="CAL1361544.1"/>
    <property type="molecule type" value="Genomic_DNA"/>
</dbReference>
<accession>A0AAV2CZM0</accession>
<gene>
    <name evidence="1" type="ORF">LTRI10_LOCUS8914</name>
</gene>